<dbReference type="PANTHER" id="PTHR34826">
    <property type="entry name" value="UPF0590 PROTEIN C409.17C"/>
    <property type="match status" value="1"/>
</dbReference>
<sequence>MDKLRALADSELVTDSPREDDLSQVINELELGEFGGGGHKMQIPATTVQTVQVVKPASVAHFHCPNTLPLPNMWPDRPLLVRESVLHGTTRTSEKPPISLASPLPFDFTTSLFQGQMFLRYNSDRQPASAPYFQGKKRLQSVVITGRFKREVPFADLLTGQEFCHNIKSPGAILSKALLGAIKVLAPLLNCRIAPPGDPDHSSYFVSPLAQTVQKLRVSEEPFPLSAAVDVEEDTRLLGGKLADKPMDDKERRKFFASKSNLAAYSFGTELYYTFDFYNDKIDFESWEFALLGKKFALERYLLGQPVRVLARAGESAEYAWNFEVWHEKQTHTLATAD</sequence>
<feature type="domain" description="Domain of unknown function at the cortex 1" evidence="1">
    <location>
        <begin position="89"/>
        <end position="327"/>
    </location>
</feature>
<name>A0A7S1DRN7_HEMAN</name>
<reference evidence="2" key="1">
    <citation type="submission" date="2021-01" db="EMBL/GenBank/DDBJ databases">
        <authorList>
            <person name="Corre E."/>
            <person name="Pelletier E."/>
            <person name="Niang G."/>
            <person name="Scheremetjew M."/>
            <person name="Finn R."/>
            <person name="Kale V."/>
            <person name="Holt S."/>
            <person name="Cochrane G."/>
            <person name="Meng A."/>
            <person name="Brown T."/>
            <person name="Cohen L."/>
        </authorList>
    </citation>
    <scope>NUCLEOTIDE SEQUENCE</scope>
    <source>
        <strain evidence="2">CCMP644</strain>
    </source>
</reference>
<dbReference type="AlphaFoldDB" id="A0A7S1DRN7"/>
<protein>
    <recommendedName>
        <fullName evidence="1">Domain of unknown function at the cortex 1 domain-containing protein</fullName>
    </recommendedName>
</protein>
<dbReference type="InterPro" id="IPR013897">
    <property type="entry name" value="Duc1"/>
</dbReference>
<organism evidence="2">
    <name type="scientific">Hemiselmis andersenii</name>
    <name type="common">Cryptophyte alga</name>
    <dbReference type="NCBI Taxonomy" id="464988"/>
    <lineage>
        <taxon>Eukaryota</taxon>
        <taxon>Cryptophyceae</taxon>
        <taxon>Cryptomonadales</taxon>
        <taxon>Hemiselmidaceae</taxon>
        <taxon>Hemiselmis</taxon>
    </lineage>
</organism>
<dbReference type="PANTHER" id="PTHR34826:SF2">
    <property type="entry name" value="UPF0590 PROTEIN C409.17C"/>
    <property type="match status" value="1"/>
</dbReference>
<evidence type="ECO:0000259" key="1">
    <source>
        <dbReference type="Pfam" id="PF08588"/>
    </source>
</evidence>
<proteinExistence type="predicted"/>
<dbReference type="EMBL" id="HBFX01017073">
    <property type="protein sequence ID" value="CAD8955768.1"/>
    <property type="molecule type" value="Transcribed_RNA"/>
</dbReference>
<evidence type="ECO:0000313" key="2">
    <source>
        <dbReference type="EMBL" id="CAD8955768.1"/>
    </source>
</evidence>
<dbReference type="Pfam" id="PF08588">
    <property type="entry name" value="Duc1"/>
    <property type="match status" value="1"/>
</dbReference>
<gene>
    <name evidence="2" type="ORF">HAND00432_LOCUS10306</name>
</gene>
<accession>A0A7S1DRN7</accession>